<dbReference type="Proteomes" id="UP001243846">
    <property type="component" value="Unassembled WGS sequence"/>
</dbReference>
<keyword evidence="2" id="KW-1185">Reference proteome</keyword>
<organism evidence="1 2">
    <name type="scientific">Paracoccus cavernae</name>
    <dbReference type="NCBI Taxonomy" id="1571207"/>
    <lineage>
        <taxon>Bacteria</taxon>
        <taxon>Pseudomonadati</taxon>
        <taxon>Pseudomonadota</taxon>
        <taxon>Alphaproteobacteria</taxon>
        <taxon>Rhodobacterales</taxon>
        <taxon>Paracoccaceae</taxon>
        <taxon>Paracoccus</taxon>
    </lineage>
</organism>
<proteinExistence type="predicted"/>
<reference evidence="2" key="1">
    <citation type="journal article" date="2019" name="Int. J. Syst. Evol. Microbiol.">
        <title>The Global Catalogue of Microorganisms (GCM) 10K type strain sequencing project: providing services to taxonomists for standard genome sequencing and annotation.</title>
        <authorList>
            <consortium name="The Broad Institute Genomics Platform"/>
            <consortium name="The Broad Institute Genome Sequencing Center for Infectious Disease"/>
            <person name="Wu L."/>
            <person name="Ma J."/>
        </authorList>
    </citation>
    <scope>NUCLEOTIDE SEQUENCE [LARGE SCALE GENOMIC DNA]</scope>
    <source>
        <strain evidence="2">CECT 8482</strain>
    </source>
</reference>
<gene>
    <name evidence="1" type="ORF">QWZ10_18420</name>
</gene>
<evidence type="ECO:0000313" key="1">
    <source>
        <dbReference type="EMBL" id="MDN3713216.1"/>
    </source>
</evidence>
<evidence type="ECO:0000313" key="2">
    <source>
        <dbReference type="Proteomes" id="UP001243846"/>
    </source>
</evidence>
<accession>A0ABT8DA57</accession>
<comment type="caution">
    <text evidence="1">The sequence shown here is derived from an EMBL/GenBank/DDBJ whole genome shotgun (WGS) entry which is preliminary data.</text>
</comment>
<dbReference type="EMBL" id="JAUFRC010000001">
    <property type="protein sequence ID" value="MDN3713216.1"/>
    <property type="molecule type" value="Genomic_DNA"/>
</dbReference>
<protein>
    <submittedName>
        <fullName evidence="1">Uncharacterized protein</fullName>
    </submittedName>
</protein>
<sequence>MAGLGGSAGNLALWLHLRRKDGLVGTSRPAVVAPDGEGPLLLIHLPPGEEDPAALTAVVGALLSTRKDLRLVFSGGNRTLGAGRLAFGQSGGAG</sequence>
<dbReference type="RefSeq" id="WP_377786420.1">
    <property type="nucleotide sequence ID" value="NZ_JBHUOC010000001.1"/>
</dbReference>
<name>A0ABT8DA57_9RHOB</name>